<dbReference type="SUPFAM" id="SSF160443">
    <property type="entry name" value="SMR domain-like"/>
    <property type="match status" value="1"/>
</dbReference>
<dbReference type="PANTHER" id="PTHR46651">
    <property type="entry name" value="POLYADENYLATE-BINDING PROTEIN-INTERACTING PROTEIN 7"/>
    <property type="match status" value="1"/>
</dbReference>
<dbReference type="OrthoDB" id="3231855at2759"/>
<dbReference type="SMART" id="SM00463">
    <property type="entry name" value="SMR"/>
    <property type="match status" value="1"/>
</dbReference>
<comment type="caution">
    <text evidence="3">The sequence shown here is derived from an EMBL/GenBank/DDBJ whole genome shotgun (WGS) entry which is preliminary data.</text>
</comment>
<dbReference type="InterPro" id="IPR036063">
    <property type="entry name" value="Smr_dom_sf"/>
</dbReference>
<dbReference type="Proteomes" id="UP000797356">
    <property type="component" value="Chromosome 5"/>
</dbReference>
<dbReference type="InterPro" id="IPR011009">
    <property type="entry name" value="Kinase-like_dom_sf"/>
</dbReference>
<reference evidence="3" key="1">
    <citation type="journal article" date="2017" name="Gigascience">
        <title>The genome draft of coconut (Cocos nucifera).</title>
        <authorList>
            <person name="Xiao Y."/>
            <person name="Xu P."/>
            <person name="Fan H."/>
            <person name="Baudouin L."/>
            <person name="Xia W."/>
            <person name="Bocs S."/>
            <person name="Xu J."/>
            <person name="Li Q."/>
            <person name="Guo A."/>
            <person name="Zhou L."/>
            <person name="Li J."/>
            <person name="Wu Y."/>
            <person name="Ma Z."/>
            <person name="Armero A."/>
            <person name="Issali A.E."/>
            <person name="Liu N."/>
            <person name="Peng M."/>
            <person name="Yang Y."/>
        </authorList>
    </citation>
    <scope>NUCLEOTIDE SEQUENCE</scope>
    <source>
        <tissue evidence="3">Spear leaf of Hainan Tall coconut</tissue>
    </source>
</reference>
<dbReference type="InterPro" id="IPR053242">
    <property type="entry name" value="PAM2-like_domain"/>
</dbReference>
<reference evidence="3" key="2">
    <citation type="submission" date="2019-07" db="EMBL/GenBank/DDBJ databases">
        <authorList>
            <person name="Yang Y."/>
            <person name="Bocs S."/>
            <person name="Baudouin L."/>
        </authorList>
    </citation>
    <scope>NUCLEOTIDE SEQUENCE</scope>
    <source>
        <tissue evidence="3">Spear leaf of Hainan Tall coconut</tissue>
    </source>
</reference>
<name>A0A8K0I8Y8_COCNU</name>
<organism evidence="3 4">
    <name type="scientific">Cocos nucifera</name>
    <name type="common">Coconut palm</name>
    <dbReference type="NCBI Taxonomy" id="13894"/>
    <lineage>
        <taxon>Eukaryota</taxon>
        <taxon>Viridiplantae</taxon>
        <taxon>Streptophyta</taxon>
        <taxon>Embryophyta</taxon>
        <taxon>Tracheophyta</taxon>
        <taxon>Spermatophyta</taxon>
        <taxon>Magnoliopsida</taxon>
        <taxon>Liliopsida</taxon>
        <taxon>Arecaceae</taxon>
        <taxon>Arecoideae</taxon>
        <taxon>Cocoseae</taxon>
        <taxon>Attaleinae</taxon>
        <taxon>Cocos</taxon>
    </lineage>
</organism>
<feature type="domain" description="Smr" evidence="2">
    <location>
        <begin position="518"/>
        <end position="596"/>
    </location>
</feature>
<evidence type="ECO:0000256" key="1">
    <source>
        <dbReference type="SAM" id="MobiDB-lite"/>
    </source>
</evidence>
<dbReference type="PANTHER" id="PTHR46651:SF1">
    <property type="entry name" value="SMALL MUTS RELATED FAMILY PROTEIN"/>
    <property type="match status" value="1"/>
</dbReference>
<accession>A0A8K0I8Y8</accession>
<evidence type="ECO:0000313" key="3">
    <source>
        <dbReference type="EMBL" id="KAG1342615.1"/>
    </source>
</evidence>
<protein>
    <submittedName>
        <fullName evidence="3">Polyadenylate-binding protein-interacting protein 7</fullName>
    </submittedName>
</protein>
<evidence type="ECO:0000313" key="4">
    <source>
        <dbReference type="Proteomes" id="UP000797356"/>
    </source>
</evidence>
<feature type="region of interest" description="Disordered" evidence="1">
    <location>
        <begin position="131"/>
        <end position="166"/>
    </location>
</feature>
<dbReference type="InterPro" id="IPR009818">
    <property type="entry name" value="PAM2_motif"/>
</dbReference>
<proteinExistence type="predicted"/>
<dbReference type="Pfam" id="PF07145">
    <property type="entry name" value="PAM2"/>
    <property type="match status" value="1"/>
</dbReference>
<sequence length="596" mass="64894">MDLAVERKRQGGRGRAPRAIVGRVFERLREGERGGPEGGEGKMGVRPWPIDERISQPRWRERGGEEGRVVGTPNYMCPDMLADIPYGYKSDIWSLGLANKDSKLNSLNKVTTLNPNAAEFVPSALRYTYGNTESSDATRRDVPGSSKKAALDRSGSNISNSSDDEAHQYWRRQLPDDITPDFTIMGEEELHGPGHLSLEGISIQDSVGISRFSASGASQALRMRQNLSSLSSDGLNLGENMGYSSSVYADERLSTDFMTSADNSWSKPFISAEQHHTNGRDGHYYNGDSGAVSVNNLLGDSAVIKDVAINPIEFLSSKFPDCAAQSISDVYYGSGCDLNLTIEILNQIEVDGGFNQKSLAAPSLSMLDFPALPVAGAQNGLSKYSREDIQQTSSTYRSPSTIFRGDIDFASAVRKLASQDSGHWRHEINGSADGGVGSSRSSQLLAGSYGHGKMAYGDKLQDLSATRAAPVWLETGEAVGIMSDVSVWKQHTLNVFVFSWKPLSPEIQGYSLGQDHVIDLHGLHVTEAIHVLNCELSILRSSARSTGKRLSVMVCVGTGHYAKGTRTPARLVEQYLVEEGFPYTQPRPGLIRVVIY</sequence>
<keyword evidence="4" id="KW-1185">Reference proteome</keyword>
<dbReference type="SUPFAM" id="SSF56112">
    <property type="entry name" value="Protein kinase-like (PK-like)"/>
    <property type="match status" value="1"/>
</dbReference>
<feature type="region of interest" description="Disordered" evidence="1">
    <location>
        <begin position="28"/>
        <end position="53"/>
    </location>
</feature>
<dbReference type="EMBL" id="CM017876">
    <property type="protein sequence ID" value="KAG1342615.1"/>
    <property type="molecule type" value="Genomic_DNA"/>
</dbReference>
<dbReference type="InterPro" id="IPR041806">
    <property type="entry name" value="CID5/6/7_CUE"/>
</dbReference>
<dbReference type="CDD" id="cd14371">
    <property type="entry name" value="CUE_CID7_like"/>
    <property type="match status" value="1"/>
</dbReference>
<evidence type="ECO:0000259" key="2">
    <source>
        <dbReference type="PROSITE" id="PS50828"/>
    </source>
</evidence>
<gene>
    <name evidence="3" type="ORF">COCNU_05G008440</name>
</gene>
<dbReference type="Gene3D" id="1.10.510.10">
    <property type="entry name" value="Transferase(Phosphotransferase) domain 1"/>
    <property type="match status" value="1"/>
</dbReference>
<dbReference type="Gene3D" id="3.30.1370.110">
    <property type="match status" value="1"/>
</dbReference>
<dbReference type="AlphaFoldDB" id="A0A8K0I8Y8"/>
<dbReference type="PROSITE" id="PS50828">
    <property type="entry name" value="SMR"/>
    <property type="match status" value="1"/>
</dbReference>
<dbReference type="InterPro" id="IPR002625">
    <property type="entry name" value="Smr_dom"/>
</dbReference>